<sequence>MFSLKQAKISDKAFVVPLIFSSGPDAFNFVFTTNTRSAIDFLHFAYQQPKGTFSHNHHQVLTKAEDTVAAGTLMQASNVLVDNFHVAKQIIRFYGVFSGLKVMFRGLRTESVIKPPAKGRGYLAHLGVPDAKQGNGYGKQLVALLEQQAKSLGLAKVALDVSMENPNAKRLYARLGYSVRRFNSSTLKNDFGHVPSHEYMEKTL</sequence>
<dbReference type="Gene3D" id="3.40.630.30">
    <property type="match status" value="1"/>
</dbReference>
<evidence type="ECO:0000256" key="1">
    <source>
        <dbReference type="ARBA" id="ARBA00022679"/>
    </source>
</evidence>
<dbReference type="AlphaFoldDB" id="A0A502KVT8"/>
<name>A0A502KVT8_9GAMM</name>
<dbReference type="OrthoDB" id="336415at2"/>
<evidence type="ECO:0000313" key="4">
    <source>
        <dbReference type="EMBL" id="TPH15722.1"/>
    </source>
</evidence>
<dbReference type="Pfam" id="PF00583">
    <property type="entry name" value="Acetyltransf_1"/>
    <property type="match status" value="1"/>
</dbReference>
<dbReference type="PANTHER" id="PTHR43877:SF2">
    <property type="entry name" value="AMINOALKYLPHOSPHONATE N-ACETYLTRANSFERASE-RELATED"/>
    <property type="match status" value="1"/>
</dbReference>
<accession>A0A502KVT8</accession>
<gene>
    <name evidence="4" type="ORF">EPA86_09120</name>
</gene>
<dbReference type="GO" id="GO:0016747">
    <property type="term" value="F:acyltransferase activity, transferring groups other than amino-acyl groups"/>
    <property type="evidence" value="ECO:0007669"/>
    <property type="project" value="InterPro"/>
</dbReference>
<reference evidence="4 5" key="1">
    <citation type="submission" date="2019-01" db="EMBL/GenBank/DDBJ databases">
        <title>Litorilituus lipolytica sp. nov., isolated from intertidal sand of the Yellow Sea in China.</title>
        <authorList>
            <person name="Liu A."/>
        </authorList>
    </citation>
    <scope>NUCLEOTIDE SEQUENCE [LARGE SCALE GENOMIC DNA]</scope>
    <source>
        <strain evidence="4 5">RZ04</strain>
    </source>
</reference>
<dbReference type="InterPro" id="IPR050832">
    <property type="entry name" value="Bact_Acetyltransf"/>
</dbReference>
<evidence type="ECO:0000256" key="2">
    <source>
        <dbReference type="ARBA" id="ARBA00023315"/>
    </source>
</evidence>
<dbReference type="PANTHER" id="PTHR43877">
    <property type="entry name" value="AMINOALKYLPHOSPHONATE N-ACETYLTRANSFERASE-RELATED-RELATED"/>
    <property type="match status" value="1"/>
</dbReference>
<proteinExistence type="predicted"/>
<dbReference type="CDD" id="cd04301">
    <property type="entry name" value="NAT_SF"/>
    <property type="match status" value="1"/>
</dbReference>
<dbReference type="PROSITE" id="PS51186">
    <property type="entry name" value="GNAT"/>
    <property type="match status" value="1"/>
</dbReference>
<dbReference type="Proteomes" id="UP000315303">
    <property type="component" value="Unassembled WGS sequence"/>
</dbReference>
<dbReference type="InterPro" id="IPR016181">
    <property type="entry name" value="Acyl_CoA_acyltransferase"/>
</dbReference>
<dbReference type="RefSeq" id="WP_140603120.1">
    <property type="nucleotide sequence ID" value="NZ_SAWY01000019.1"/>
</dbReference>
<keyword evidence="1 4" id="KW-0808">Transferase</keyword>
<organism evidence="4 5">
    <name type="scientific">Litorilituus lipolyticus</name>
    <dbReference type="NCBI Taxonomy" id="2491017"/>
    <lineage>
        <taxon>Bacteria</taxon>
        <taxon>Pseudomonadati</taxon>
        <taxon>Pseudomonadota</taxon>
        <taxon>Gammaproteobacteria</taxon>
        <taxon>Alteromonadales</taxon>
        <taxon>Colwelliaceae</taxon>
        <taxon>Litorilituus</taxon>
    </lineage>
</organism>
<keyword evidence="5" id="KW-1185">Reference proteome</keyword>
<comment type="caution">
    <text evidence="4">The sequence shown here is derived from an EMBL/GenBank/DDBJ whole genome shotgun (WGS) entry which is preliminary data.</text>
</comment>
<evidence type="ECO:0000259" key="3">
    <source>
        <dbReference type="PROSITE" id="PS51186"/>
    </source>
</evidence>
<protein>
    <submittedName>
        <fullName evidence="4">GNAT family N-acetyltransferase</fullName>
    </submittedName>
</protein>
<dbReference type="SUPFAM" id="SSF55729">
    <property type="entry name" value="Acyl-CoA N-acyltransferases (Nat)"/>
    <property type="match status" value="1"/>
</dbReference>
<dbReference type="EMBL" id="SAWY01000019">
    <property type="protein sequence ID" value="TPH15722.1"/>
    <property type="molecule type" value="Genomic_DNA"/>
</dbReference>
<evidence type="ECO:0000313" key="5">
    <source>
        <dbReference type="Proteomes" id="UP000315303"/>
    </source>
</evidence>
<keyword evidence="2" id="KW-0012">Acyltransferase</keyword>
<dbReference type="InterPro" id="IPR000182">
    <property type="entry name" value="GNAT_dom"/>
</dbReference>
<feature type="domain" description="N-acetyltransferase" evidence="3">
    <location>
        <begin position="33"/>
        <end position="204"/>
    </location>
</feature>